<comment type="caution">
    <text evidence="3">The sequence shown here is derived from an EMBL/GenBank/DDBJ whole genome shotgun (WGS) entry which is preliminary data.</text>
</comment>
<evidence type="ECO:0000313" key="3">
    <source>
        <dbReference type="EMBL" id="GAA1156348.1"/>
    </source>
</evidence>
<dbReference type="InterPro" id="IPR012349">
    <property type="entry name" value="Split_barrel_FMN-bd"/>
</dbReference>
<evidence type="ECO:0000313" key="4">
    <source>
        <dbReference type="Proteomes" id="UP001501371"/>
    </source>
</evidence>
<dbReference type="Pfam" id="PF13560">
    <property type="entry name" value="HTH_31"/>
    <property type="match status" value="1"/>
</dbReference>
<proteinExistence type="predicted"/>
<evidence type="ECO:0000256" key="1">
    <source>
        <dbReference type="SAM" id="MobiDB-lite"/>
    </source>
</evidence>
<evidence type="ECO:0000259" key="2">
    <source>
        <dbReference type="PROSITE" id="PS50943"/>
    </source>
</evidence>
<dbReference type="SMART" id="SM00530">
    <property type="entry name" value="HTH_XRE"/>
    <property type="match status" value="1"/>
</dbReference>
<dbReference type="Proteomes" id="UP001501371">
    <property type="component" value="Unassembled WGS sequence"/>
</dbReference>
<dbReference type="InterPro" id="IPR024747">
    <property type="entry name" value="Pyridox_Oxase-rel"/>
</dbReference>
<sequence length="234" mass="24672">MHNHTHSDRGGGVASHGGSDLGRRVSARRAELGLSVEEVARRAGSAPGYITYMEDQQAVPGVGFLLRLADALETTVPELAGGGMDLPPGLGEASPRAELVVLKPHECRALLSTHGVGRVAVSTHRGPAVIPVNYVVIGGAIAYRTAPRTAAAAAAGQKVAFEVDHFDEALSRGWSVNVVGMAHAVTGDAAARGFDEQAFTEPWAGGERHLWFEIFPDYITGRRIDVAPQGDRQP</sequence>
<feature type="region of interest" description="Disordered" evidence="1">
    <location>
        <begin position="1"/>
        <end position="22"/>
    </location>
</feature>
<dbReference type="CDD" id="cd00093">
    <property type="entry name" value="HTH_XRE"/>
    <property type="match status" value="1"/>
</dbReference>
<accession>A0ABN1UMW0</accession>
<dbReference type="SUPFAM" id="SSF50475">
    <property type="entry name" value="FMN-binding split barrel"/>
    <property type="match status" value="1"/>
</dbReference>
<gene>
    <name evidence="3" type="ORF">GCM10009654_10230</name>
</gene>
<dbReference type="Gene3D" id="2.30.110.10">
    <property type="entry name" value="Electron Transport, Fmn-binding Protein, Chain A"/>
    <property type="match status" value="1"/>
</dbReference>
<protein>
    <recommendedName>
        <fullName evidence="2">HTH cro/C1-type domain-containing protein</fullName>
    </recommendedName>
</protein>
<feature type="domain" description="HTH cro/C1-type" evidence="2">
    <location>
        <begin position="25"/>
        <end position="79"/>
    </location>
</feature>
<name>A0ABN1UMW0_9ACTN</name>
<dbReference type="SUPFAM" id="SSF47413">
    <property type="entry name" value="lambda repressor-like DNA-binding domains"/>
    <property type="match status" value="1"/>
</dbReference>
<reference evidence="3 4" key="1">
    <citation type="journal article" date="2019" name="Int. J. Syst. Evol. Microbiol.">
        <title>The Global Catalogue of Microorganisms (GCM) 10K type strain sequencing project: providing services to taxonomists for standard genome sequencing and annotation.</title>
        <authorList>
            <consortium name="The Broad Institute Genomics Platform"/>
            <consortium name="The Broad Institute Genome Sequencing Center for Infectious Disease"/>
            <person name="Wu L."/>
            <person name="Ma J."/>
        </authorList>
    </citation>
    <scope>NUCLEOTIDE SEQUENCE [LARGE SCALE GENOMIC DNA]</scope>
    <source>
        <strain evidence="3 4">JCM 12696</strain>
    </source>
</reference>
<dbReference type="InterPro" id="IPR001387">
    <property type="entry name" value="Cro/C1-type_HTH"/>
</dbReference>
<dbReference type="EMBL" id="BAAAKV010000006">
    <property type="protein sequence ID" value="GAA1156348.1"/>
    <property type="molecule type" value="Genomic_DNA"/>
</dbReference>
<dbReference type="Pfam" id="PF12900">
    <property type="entry name" value="Pyridox_ox_2"/>
    <property type="match status" value="1"/>
</dbReference>
<dbReference type="Gene3D" id="1.10.260.40">
    <property type="entry name" value="lambda repressor-like DNA-binding domains"/>
    <property type="match status" value="1"/>
</dbReference>
<dbReference type="RefSeq" id="WP_344270703.1">
    <property type="nucleotide sequence ID" value="NZ_BAAAKV010000006.1"/>
</dbReference>
<keyword evidence="4" id="KW-1185">Reference proteome</keyword>
<organism evidence="3 4">
    <name type="scientific">Streptomyces hebeiensis</name>
    <dbReference type="NCBI Taxonomy" id="229486"/>
    <lineage>
        <taxon>Bacteria</taxon>
        <taxon>Bacillati</taxon>
        <taxon>Actinomycetota</taxon>
        <taxon>Actinomycetes</taxon>
        <taxon>Kitasatosporales</taxon>
        <taxon>Streptomycetaceae</taxon>
        <taxon>Streptomyces</taxon>
    </lineage>
</organism>
<dbReference type="InterPro" id="IPR010982">
    <property type="entry name" value="Lambda_DNA-bd_dom_sf"/>
</dbReference>
<dbReference type="PROSITE" id="PS50943">
    <property type="entry name" value="HTH_CROC1"/>
    <property type="match status" value="1"/>
</dbReference>